<proteinExistence type="predicted"/>
<dbReference type="EMBL" id="JACSEA010000007">
    <property type="protein sequence ID" value="KAF7396321.1"/>
    <property type="molecule type" value="Genomic_DNA"/>
</dbReference>
<evidence type="ECO:0000313" key="3">
    <source>
        <dbReference type="Proteomes" id="UP000614350"/>
    </source>
</evidence>
<evidence type="ECO:0000256" key="1">
    <source>
        <dbReference type="SAM" id="MobiDB-lite"/>
    </source>
</evidence>
<name>A0A834JXQ5_VESVU</name>
<dbReference type="Proteomes" id="UP000614350">
    <property type="component" value="Unassembled WGS sequence"/>
</dbReference>
<protein>
    <submittedName>
        <fullName evidence="2">Uncharacterized protein</fullName>
    </submittedName>
</protein>
<organism evidence="2 3">
    <name type="scientific">Vespula vulgaris</name>
    <name type="common">Yellow jacket</name>
    <name type="synonym">Wasp</name>
    <dbReference type="NCBI Taxonomy" id="7454"/>
    <lineage>
        <taxon>Eukaryota</taxon>
        <taxon>Metazoa</taxon>
        <taxon>Ecdysozoa</taxon>
        <taxon>Arthropoda</taxon>
        <taxon>Hexapoda</taxon>
        <taxon>Insecta</taxon>
        <taxon>Pterygota</taxon>
        <taxon>Neoptera</taxon>
        <taxon>Endopterygota</taxon>
        <taxon>Hymenoptera</taxon>
        <taxon>Apocrita</taxon>
        <taxon>Aculeata</taxon>
        <taxon>Vespoidea</taxon>
        <taxon>Vespidae</taxon>
        <taxon>Vespinae</taxon>
        <taxon>Vespula</taxon>
    </lineage>
</organism>
<gene>
    <name evidence="2" type="ORF">HZH66_007183</name>
</gene>
<dbReference type="AlphaFoldDB" id="A0A834JXQ5"/>
<feature type="region of interest" description="Disordered" evidence="1">
    <location>
        <begin position="1"/>
        <end position="43"/>
    </location>
</feature>
<feature type="region of interest" description="Disordered" evidence="1">
    <location>
        <begin position="95"/>
        <end position="119"/>
    </location>
</feature>
<sequence>MGLDGENEMGMGRASVARNSIGGGTMTTTTTTTTTKRTSCGPVSLLESPLPSFEAAPKSTIPSCWRPLQRHGPPHQACIPPIWVPTIGSEKCNGLNSRRGSYQGPWASPTRSPVQQPNF</sequence>
<accession>A0A834JXQ5</accession>
<comment type="caution">
    <text evidence="2">The sequence shown here is derived from an EMBL/GenBank/DDBJ whole genome shotgun (WGS) entry which is preliminary data.</text>
</comment>
<reference evidence="2" key="1">
    <citation type="journal article" date="2020" name="G3 (Bethesda)">
        <title>High-Quality Assemblies for Three Invasive Social Wasps from the &lt;i&gt;Vespula&lt;/i&gt; Genus.</title>
        <authorList>
            <person name="Harrop T.W.R."/>
            <person name="Guhlin J."/>
            <person name="McLaughlin G.M."/>
            <person name="Permina E."/>
            <person name="Stockwell P."/>
            <person name="Gilligan J."/>
            <person name="Le Lec M.F."/>
            <person name="Gruber M.A.M."/>
            <person name="Quinn O."/>
            <person name="Lovegrove M."/>
            <person name="Duncan E.J."/>
            <person name="Remnant E.J."/>
            <person name="Van Eeckhoven J."/>
            <person name="Graham B."/>
            <person name="Knapp R.A."/>
            <person name="Langford K.W."/>
            <person name="Kronenberg Z."/>
            <person name="Press M.O."/>
            <person name="Eacker S.M."/>
            <person name="Wilson-Rankin E.E."/>
            <person name="Purcell J."/>
            <person name="Lester P.J."/>
            <person name="Dearden P.K."/>
        </authorList>
    </citation>
    <scope>NUCLEOTIDE SEQUENCE</scope>
    <source>
        <strain evidence="2">Marl-1</strain>
    </source>
</reference>
<feature type="compositionally biased region" description="Low complexity" evidence="1">
    <location>
        <begin position="26"/>
        <end position="35"/>
    </location>
</feature>
<keyword evidence="3" id="KW-1185">Reference proteome</keyword>
<feature type="compositionally biased region" description="Polar residues" evidence="1">
    <location>
        <begin position="109"/>
        <end position="119"/>
    </location>
</feature>
<evidence type="ECO:0000313" key="2">
    <source>
        <dbReference type="EMBL" id="KAF7396321.1"/>
    </source>
</evidence>